<feature type="region of interest" description="Disordered" evidence="1">
    <location>
        <begin position="1"/>
        <end position="20"/>
    </location>
</feature>
<evidence type="ECO:0000256" key="1">
    <source>
        <dbReference type="SAM" id="MobiDB-lite"/>
    </source>
</evidence>
<name>A0A2K9YZD5_RHILE</name>
<dbReference type="AlphaFoldDB" id="A0A2K9YZD5"/>
<gene>
    <name evidence="2" type="ORF">CUJ84_Chr000958</name>
</gene>
<feature type="compositionally biased region" description="Basic and acidic residues" evidence="1">
    <location>
        <begin position="11"/>
        <end position="20"/>
    </location>
</feature>
<organism evidence="2 3">
    <name type="scientific">Rhizobium leguminosarum</name>
    <dbReference type="NCBI Taxonomy" id="384"/>
    <lineage>
        <taxon>Bacteria</taxon>
        <taxon>Pseudomonadati</taxon>
        <taxon>Pseudomonadota</taxon>
        <taxon>Alphaproteobacteria</taxon>
        <taxon>Hyphomicrobiales</taxon>
        <taxon>Rhizobiaceae</taxon>
        <taxon>Rhizobium/Agrobacterium group</taxon>
        <taxon>Rhizobium</taxon>
    </lineage>
</organism>
<evidence type="ECO:0000313" key="2">
    <source>
        <dbReference type="EMBL" id="AUW41358.1"/>
    </source>
</evidence>
<reference evidence="2 3" key="1">
    <citation type="submission" date="2017-11" db="EMBL/GenBank/DDBJ databases">
        <title>Complete genome of Rhizobium leguminosarum Norway, an ineffective micro-symbiont.</title>
        <authorList>
            <person name="Hoffrichter A."/>
            <person name="Liang J."/>
            <person name="Brachmann A."/>
            <person name="Marin M."/>
        </authorList>
    </citation>
    <scope>NUCLEOTIDE SEQUENCE [LARGE SCALE GENOMIC DNA]</scope>
    <source>
        <strain evidence="2 3">Norway</strain>
    </source>
</reference>
<dbReference type="Proteomes" id="UP000238523">
    <property type="component" value="Chromosome"/>
</dbReference>
<evidence type="ECO:0000313" key="3">
    <source>
        <dbReference type="Proteomes" id="UP000238523"/>
    </source>
</evidence>
<feature type="compositionally biased region" description="Polar residues" evidence="1">
    <location>
        <begin position="1"/>
        <end position="10"/>
    </location>
</feature>
<accession>A0A2K9YZD5</accession>
<sequence>MLTGVSQFRQGSDRKRDFESCGRKSKYLSEAAAMQKSSRLRTKIHIGSSNVYRNSRVTRSLSIRNLK</sequence>
<proteinExistence type="predicted"/>
<protein>
    <submittedName>
        <fullName evidence="2">Uncharacterized protein</fullName>
    </submittedName>
</protein>
<dbReference type="EMBL" id="CP025012">
    <property type="protein sequence ID" value="AUW41358.1"/>
    <property type="molecule type" value="Genomic_DNA"/>
</dbReference>